<comment type="caution">
    <text evidence="2">The sequence shown here is derived from an EMBL/GenBank/DDBJ whole genome shotgun (WGS) entry which is preliminary data.</text>
</comment>
<reference evidence="2 3" key="1">
    <citation type="submission" date="2024-06" db="EMBL/GenBank/DDBJ databases">
        <title>The Natural Products Discovery Center: Release of the First 8490 Sequenced Strains for Exploring Actinobacteria Biosynthetic Diversity.</title>
        <authorList>
            <person name="Kalkreuter E."/>
            <person name="Kautsar S.A."/>
            <person name="Yang D."/>
            <person name="Bader C.D."/>
            <person name="Teijaro C.N."/>
            <person name="Fluegel L."/>
            <person name="Davis C.M."/>
            <person name="Simpson J.R."/>
            <person name="Lauterbach L."/>
            <person name="Steele A.D."/>
            <person name="Gui C."/>
            <person name="Meng S."/>
            <person name="Li G."/>
            <person name="Viehrig K."/>
            <person name="Ye F."/>
            <person name="Su P."/>
            <person name="Kiefer A.F."/>
            <person name="Nichols A."/>
            <person name="Cepeda A.J."/>
            <person name="Yan W."/>
            <person name="Fan B."/>
            <person name="Jiang Y."/>
            <person name="Adhikari A."/>
            <person name="Zheng C.-J."/>
            <person name="Schuster L."/>
            <person name="Cowan T.M."/>
            <person name="Smanski M.J."/>
            <person name="Chevrette M.G."/>
            <person name="De Carvalho L.P.S."/>
            <person name="Shen B."/>
        </authorList>
    </citation>
    <scope>NUCLEOTIDE SEQUENCE [LARGE SCALE GENOMIC DNA]</scope>
    <source>
        <strain evidence="2 3">NPDC019583</strain>
    </source>
</reference>
<proteinExistence type="predicted"/>
<feature type="transmembrane region" description="Helical" evidence="1">
    <location>
        <begin position="82"/>
        <end position="105"/>
    </location>
</feature>
<sequence>MSTPPQDPGVYISPAQTYSEVRELSRKLDKMDGKIDMVLRDSLEIKSEVSDHEGRLRLLELGETPRQQRTEARLVSLETRQWPLPTIGAVTGVAGVATAVVALFVR</sequence>
<keyword evidence="1" id="KW-1133">Transmembrane helix</keyword>
<dbReference type="RefSeq" id="WP_359784210.1">
    <property type="nucleotide sequence ID" value="NZ_JBEYBN010000001.1"/>
</dbReference>
<organism evidence="2 3">
    <name type="scientific">Streptomyces olindensis</name>
    <dbReference type="NCBI Taxonomy" id="358823"/>
    <lineage>
        <taxon>Bacteria</taxon>
        <taxon>Bacillati</taxon>
        <taxon>Actinomycetota</taxon>
        <taxon>Actinomycetes</taxon>
        <taxon>Kitasatosporales</taxon>
        <taxon>Streptomycetaceae</taxon>
        <taxon>Streptomyces</taxon>
    </lineage>
</organism>
<dbReference type="EMBL" id="JBEYBN010000001">
    <property type="protein sequence ID" value="MEU2264907.1"/>
    <property type="molecule type" value="Genomic_DNA"/>
</dbReference>
<dbReference type="Proteomes" id="UP001550603">
    <property type="component" value="Unassembled WGS sequence"/>
</dbReference>
<keyword evidence="3" id="KW-1185">Reference proteome</keyword>
<name>A0ABV2XM32_9ACTN</name>
<keyword evidence="1" id="KW-0812">Transmembrane</keyword>
<accession>A0ABV2XM32</accession>
<gene>
    <name evidence="2" type="ORF">ABZ568_00335</name>
</gene>
<evidence type="ECO:0000313" key="2">
    <source>
        <dbReference type="EMBL" id="MEU2264907.1"/>
    </source>
</evidence>
<evidence type="ECO:0000256" key="1">
    <source>
        <dbReference type="SAM" id="Phobius"/>
    </source>
</evidence>
<protein>
    <recommendedName>
        <fullName evidence="4">DUF3618 domain-containing protein</fullName>
    </recommendedName>
</protein>
<keyword evidence="1" id="KW-0472">Membrane</keyword>
<evidence type="ECO:0008006" key="4">
    <source>
        <dbReference type="Google" id="ProtNLM"/>
    </source>
</evidence>
<evidence type="ECO:0000313" key="3">
    <source>
        <dbReference type="Proteomes" id="UP001550603"/>
    </source>
</evidence>